<keyword evidence="5" id="KW-0067">ATP-binding</keyword>
<evidence type="ECO:0000256" key="5">
    <source>
        <dbReference type="ARBA" id="ARBA00022840"/>
    </source>
</evidence>
<evidence type="ECO:0000256" key="4">
    <source>
        <dbReference type="ARBA" id="ARBA00022786"/>
    </source>
</evidence>
<evidence type="ECO:0000256" key="10">
    <source>
        <dbReference type="ARBA" id="ARBA00044279"/>
    </source>
</evidence>
<dbReference type="FunFam" id="3.10.110.10:FF:000005">
    <property type="entry name" value="NEDD8-conjugating enzyme Ubc12"/>
    <property type="match status" value="1"/>
</dbReference>
<dbReference type="InterPro" id="IPR023313">
    <property type="entry name" value="UBQ-conjugating_AS"/>
</dbReference>
<dbReference type="SMART" id="SM00212">
    <property type="entry name" value="UBCc"/>
    <property type="match status" value="1"/>
</dbReference>
<dbReference type="Gene3D" id="3.10.110.10">
    <property type="entry name" value="Ubiquitin Conjugating Enzyme"/>
    <property type="match status" value="1"/>
</dbReference>
<feature type="active site" description="Glycyl thioester intermediate" evidence="12">
    <location>
        <position position="447"/>
    </location>
</feature>
<gene>
    <name evidence="15" type="ORF">CA7LBN_000253</name>
</gene>
<dbReference type="PROSITE" id="PS00183">
    <property type="entry name" value="UBC_1"/>
    <property type="match status" value="1"/>
</dbReference>
<comment type="catalytic activity">
    <reaction evidence="6">
        <text>[E1 NEDD8-activating enzyme]-S-[NEDD8 protein]-yl-L-cysteine + [E2 NEDD8-conjugating enzyme]-L-cysteine = [E1 NEDD8-activating enzyme]-L-cysteine + [E2 NEDD8-conjugating enzyme]-S-[NEDD8-protein]-yl-L-cysteine.</text>
        <dbReference type="EC" id="2.3.2.34"/>
    </reaction>
</comment>
<dbReference type="GO" id="GO:0061654">
    <property type="term" value="F:NEDD8 conjugating enzyme activity"/>
    <property type="evidence" value="ECO:0007669"/>
    <property type="project" value="UniProtKB-EC"/>
</dbReference>
<evidence type="ECO:0000256" key="11">
    <source>
        <dbReference type="ARBA" id="ARBA00044315"/>
    </source>
</evidence>
<evidence type="ECO:0000256" key="1">
    <source>
        <dbReference type="ARBA" id="ARBA00005032"/>
    </source>
</evidence>
<dbReference type="Pfam" id="PF00179">
    <property type="entry name" value="UQ_con"/>
    <property type="match status" value="1"/>
</dbReference>
<reference evidence="15" key="1">
    <citation type="submission" date="2021-06" db="EMBL/GenBank/DDBJ databases">
        <title>Candida auris outbreak in lebanese hospital.</title>
        <authorList>
            <person name="Finianos M."/>
        </authorList>
    </citation>
    <scope>NUCLEOTIDE SEQUENCE</scope>
    <source>
        <strain evidence="15">CA7LBN</strain>
    </source>
</reference>
<evidence type="ECO:0000256" key="3">
    <source>
        <dbReference type="ARBA" id="ARBA00022741"/>
    </source>
</evidence>
<evidence type="ECO:0000259" key="14">
    <source>
        <dbReference type="PROSITE" id="PS50127"/>
    </source>
</evidence>
<keyword evidence="2" id="KW-0808">Transferase</keyword>
<proteinExistence type="predicted"/>
<dbReference type="SUPFAM" id="SSF54495">
    <property type="entry name" value="UBC-like"/>
    <property type="match status" value="1"/>
</dbReference>
<evidence type="ECO:0000256" key="6">
    <source>
        <dbReference type="ARBA" id="ARBA00043698"/>
    </source>
</evidence>
<keyword evidence="4" id="KW-0833">Ubl conjugation pathway</keyword>
<accession>A0A8F3AFI5</accession>
<dbReference type="EC" id="2.3.2.34" evidence="7"/>
<dbReference type="EMBL" id="CP076749">
    <property type="protein sequence ID" value="QWW21507.1"/>
    <property type="molecule type" value="Genomic_DNA"/>
</dbReference>
<feature type="compositionally biased region" description="Low complexity" evidence="13">
    <location>
        <begin position="345"/>
        <end position="357"/>
    </location>
</feature>
<evidence type="ECO:0000256" key="13">
    <source>
        <dbReference type="SAM" id="MobiDB-lite"/>
    </source>
</evidence>
<sequence>MSQWHDIGQFELIRSLYGHICCTKCSGSVLQLLPSVPDGEILYHETEENDVLDIAMSKKTYMLIFTEAHTFFGEKGYKFKLETFTEPELEKLYMATNGILLTTNDHFTVWRTHRDVVLEMLRRGDKGAIERDFTYTMFLATSKLKRINKSSVLFTWIRKLFVALSNDKNVAKLLIFRLLRSMEVHFANYYAGFTTQWLVQVLQAKADEEILLFLGKNLREKCRTHLGDVTLWGCYSMWLNASKLDHFALQQFKEDERFWRNEGIKVEELDIDSSGSRKPVIVDVDADLDWLLKVQCPRYTPFECLYNATENRSDFLIKIRDHLETQKSKTRADPDSALSQRQEQAKQSPEAAASSAANPLGKVSAAQIRLQKDVTELELPSTVKIEFPNPQDLFNFKILIRPAEGYYNGGVFHFTVEIGDNFPIDPPKIKCTQKIYHPNIDLEGNVCLNILREDWSPVLSLNSVISGLNFLFLEPNPNDPLNKAAANVLAKNTATFARNVRSAMRGSTVDYETYDRVV</sequence>
<dbReference type="CDD" id="cd23794">
    <property type="entry name" value="UBCc_UBE2F_UBE2M"/>
    <property type="match status" value="1"/>
</dbReference>
<evidence type="ECO:0000256" key="12">
    <source>
        <dbReference type="PROSITE-ProRule" id="PRU10133"/>
    </source>
</evidence>
<organism evidence="15">
    <name type="scientific">Candidozyma auris</name>
    <name type="common">Yeast</name>
    <name type="synonym">Candida auris</name>
    <dbReference type="NCBI Taxonomy" id="498019"/>
    <lineage>
        <taxon>Eukaryota</taxon>
        <taxon>Fungi</taxon>
        <taxon>Dikarya</taxon>
        <taxon>Ascomycota</taxon>
        <taxon>Saccharomycotina</taxon>
        <taxon>Pichiomycetes</taxon>
        <taxon>Metschnikowiaceae</taxon>
        <taxon>Candidozyma</taxon>
    </lineage>
</organism>
<evidence type="ECO:0000256" key="2">
    <source>
        <dbReference type="ARBA" id="ARBA00022679"/>
    </source>
</evidence>
<dbReference type="AlphaFoldDB" id="A0A8F3AFI5"/>
<evidence type="ECO:0000256" key="9">
    <source>
        <dbReference type="ARBA" id="ARBA00044092"/>
    </source>
</evidence>
<keyword evidence="3" id="KW-0547">Nucleotide-binding</keyword>
<evidence type="ECO:0000256" key="8">
    <source>
        <dbReference type="ARBA" id="ARBA00044084"/>
    </source>
</evidence>
<comment type="pathway">
    <text evidence="1">Protein modification; protein neddylation.</text>
</comment>
<dbReference type="InterPro" id="IPR016135">
    <property type="entry name" value="UBQ-conjugating_enzyme/RWD"/>
</dbReference>
<dbReference type="GO" id="GO:0005524">
    <property type="term" value="F:ATP binding"/>
    <property type="evidence" value="ECO:0007669"/>
    <property type="project" value="UniProtKB-KW"/>
</dbReference>
<dbReference type="InterPro" id="IPR000608">
    <property type="entry name" value="UBC"/>
</dbReference>
<dbReference type="PANTHER" id="PTHR24067">
    <property type="entry name" value="UBIQUITIN-CONJUGATING ENZYME E2"/>
    <property type="match status" value="1"/>
</dbReference>
<dbReference type="Proteomes" id="UP000825438">
    <property type="component" value="Chromosome I"/>
</dbReference>
<feature type="domain" description="UBC core" evidence="14">
    <location>
        <begin position="365"/>
        <end position="509"/>
    </location>
</feature>
<evidence type="ECO:0000256" key="7">
    <source>
        <dbReference type="ARBA" id="ARBA00044047"/>
    </source>
</evidence>
<protein>
    <recommendedName>
        <fullName evidence="9">NEDD8-conjugating enzyme UBC12</fullName>
        <ecNumber evidence="7">2.3.2.34</ecNumber>
    </recommendedName>
    <alternativeName>
        <fullName evidence="8">NEDD8-conjugating enzyme Ubc12</fullName>
    </alternativeName>
    <alternativeName>
        <fullName evidence="10">RUB1-conjugating enzyme</fullName>
    </alternativeName>
    <alternativeName>
        <fullName evidence="11">Ubiquitin carrier protein 12</fullName>
    </alternativeName>
</protein>
<dbReference type="PROSITE" id="PS50127">
    <property type="entry name" value="UBC_2"/>
    <property type="match status" value="1"/>
</dbReference>
<name>A0A8F3AFI5_CANAR</name>
<dbReference type="InterPro" id="IPR050113">
    <property type="entry name" value="Ub_conjugating_enzyme"/>
</dbReference>
<feature type="region of interest" description="Disordered" evidence="13">
    <location>
        <begin position="326"/>
        <end position="358"/>
    </location>
</feature>
<evidence type="ECO:0000313" key="15">
    <source>
        <dbReference type="EMBL" id="QWW21507.1"/>
    </source>
</evidence>